<reference evidence="1" key="2">
    <citation type="submission" date="2021-01" db="EMBL/GenBank/DDBJ databases">
        <authorList>
            <person name="Schikora-Tamarit M.A."/>
        </authorList>
    </citation>
    <scope>NUCLEOTIDE SEQUENCE</scope>
    <source>
        <strain evidence="1">CBS6075</strain>
    </source>
</reference>
<dbReference type="NCBIfam" id="TIGR01460">
    <property type="entry name" value="HAD-SF-IIA"/>
    <property type="match status" value="1"/>
</dbReference>
<dbReference type="PANTHER" id="PTHR14269:SF57">
    <property type="entry name" value="SUPERFAMILY HYDROLASE, PUTATIVE (AFU_ORTHOLOGUE AFUA_2G02580)-RELATED"/>
    <property type="match status" value="1"/>
</dbReference>
<dbReference type="EMBL" id="JAEUBE010000084">
    <property type="protein sequence ID" value="KAH3671045.1"/>
    <property type="molecule type" value="Genomic_DNA"/>
</dbReference>
<sequence>MSRILRRCHSTLGFVFDIDGVLLKGQNAIPQARETLTTLQTKKVPFILLTNGGGVLESARCDFISQKLQLAQPLLTRQLVQSHTPLRTLSSKHRRVLVVGGPGDRARGVAQEYGFQEVLRPIDLIKANPSIWPFHKYTTHEVDEWGLDPELSRVAVGGTNEPIDSILVFNDPRDMGSDIQIVLDLLNSENGLLGTRRTKSTSVPAVPIIFSNNDLLWATDFKLPRFGQGAFKIMVQALYQQTNNGSPLQSLTLGKPYKVCYDYAHHVLIDYRNSLLSGDFNRPPYMPQLNSSPAKTPFDKVFMVGDNPESDILGGNNYHWDTILVRTGVYKDGDFEQDSKLARPTFGTFDNVRDGVFAALEKYA</sequence>
<dbReference type="NCBIfam" id="TIGR01456">
    <property type="entry name" value="CECR5"/>
    <property type="match status" value="1"/>
</dbReference>
<dbReference type="RefSeq" id="XP_046064413.1">
    <property type="nucleotide sequence ID" value="XM_046208885.1"/>
</dbReference>
<accession>A0A9P8TA68</accession>
<dbReference type="GO" id="GO:0046474">
    <property type="term" value="P:glycerophospholipid biosynthetic process"/>
    <property type="evidence" value="ECO:0007669"/>
    <property type="project" value="TreeGrafter"/>
</dbReference>
<dbReference type="OrthoDB" id="10251048at2759"/>
<dbReference type="Proteomes" id="UP000769157">
    <property type="component" value="Unassembled WGS sequence"/>
</dbReference>
<dbReference type="InterPro" id="IPR006357">
    <property type="entry name" value="HAD-SF_hydro_IIA"/>
</dbReference>
<dbReference type="InterPro" id="IPR036412">
    <property type="entry name" value="HAD-like_sf"/>
</dbReference>
<dbReference type="Pfam" id="PF13242">
    <property type="entry name" value="Hydrolase_like"/>
    <property type="match status" value="1"/>
</dbReference>
<name>A0A9P8TA68_9ASCO</name>
<protein>
    <submittedName>
        <fullName evidence="1">Uncharacterized protein</fullName>
    </submittedName>
</protein>
<dbReference type="PANTHER" id="PTHR14269">
    <property type="entry name" value="CDP-DIACYLGLYCEROL--GLYCEROL-3-PHOSPHATE 3-PHOSPHATIDYLTRANSFERASE-RELATED"/>
    <property type="match status" value="1"/>
</dbReference>
<dbReference type="GeneID" id="70232724"/>
<dbReference type="Gene3D" id="3.40.50.1000">
    <property type="entry name" value="HAD superfamily/HAD-like"/>
    <property type="match status" value="2"/>
</dbReference>
<comment type="caution">
    <text evidence="1">The sequence shown here is derived from an EMBL/GenBank/DDBJ whole genome shotgun (WGS) entry which is preliminary data.</text>
</comment>
<dbReference type="InterPro" id="IPR006353">
    <property type="entry name" value="HAD-SF_hydro_IIA_CECR5"/>
</dbReference>
<reference evidence="1" key="1">
    <citation type="journal article" date="2021" name="Open Biol.">
        <title>Shared evolutionary footprints suggest mitochondrial oxidative damage underlies multiple complex I losses in fungi.</title>
        <authorList>
            <person name="Schikora-Tamarit M.A."/>
            <person name="Marcet-Houben M."/>
            <person name="Nosek J."/>
            <person name="Gabaldon T."/>
        </authorList>
    </citation>
    <scope>NUCLEOTIDE SEQUENCE</scope>
    <source>
        <strain evidence="1">CBS6075</strain>
    </source>
</reference>
<proteinExistence type="predicted"/>
<evidence type="ECO:0000313" key="1">
    <source>
        <dbReference type="EMBL" id="KAH3671045.1"/>
    </source>
</evidence>
<keyword evidence="2" id="KW-1185">Reference proteome</keyword>
<dbReference type="GO" id="GO:0005739">
    <property type="term" value="C:mitochondrion"/>
    <property type="evidence" value="ECO:0007669"/>
    <property type="project" value="TreeGrafter"/>
</dbReference>
<evidence type="ECO:0000313" key="2">
    <source>
        <dbReference type="Proteomes" id="UP000769157"/>
    </source>
</evidence>
<dbReference type="InterPro" id="IPR023214">
    <property type="entry name" value="HAD_sf"/>
</dbReference>
<dbReference type="AlphaFoldDB" id="A0A9P8TA68"/>
<dbReference type="Pfam" id="PF13344">
    <property type="entry name" value="Hydrolase_6"/>
    <property type="match status" value="1"/>
</dbReference>
<gene>
    <name evidence="1" type="ORF">OGAPHI_000756</name>
</gene>
<dbReference type="InterPro" id="IPR050324">
    <property type="entry name" value="CDP-alcohol_PTase-I"/>
</dbReference>
<organism evidence="1 2">
    <name type="scientific">Ogataea philodendri</name>
    <dbReference type="NCBI Taxonomy" id="1378263"/>
    <lineage>
        <taxon>Eukaryota</taxon>
        <taxon>Fungi</taxon>
        <taxon>Dikarya</taxon>
        <taxon>Ascomycota</taxon>
        <taxon>Saccharomycotina</taxon>
        <taxon>Pichiomycetes</taxon>
        <taxon>Pichiales</taxon>
        <taxon>Pichiaceae</taxon>
        <taxon>Ogataea</taxon>
    </lineage>
</organism>
<dbReference type="SUPFAM" id="SSF56784">
    <property type="entry name" value="HAD-like"/>
    <property type="match status" value="1"/>
</dbReference>